<feature type="domain" description="EF-hand" evidence="14">
    <location>
        <begin position="403"/>
        <end position="438"/>
    </location>
</feature>
<gene>
    <name evidence="16" type="ORF">COCON_G00202900</name>
</gene>
<keyword evidence="10" id="KW-0472">Membrane</keyword>
<organism evidence="16 17">
    <name type="scientific">Conger conger</name>
    <name type="common">Conger eel</name>
    <name type="synonym">Muraena conger</name>
    <dbReference type="NCBI Taxonomy" id="82655"/>
    <lineage>
        <taxon>Eukaryota</taxon>
        <taxon>Metazoa</taxon>
        <taxon>Chordata</taxon>
        <taxon>Craniata</taxon>
        <taxon>Vertebrata</taxon>
        <taxon>Euteleostomi</taxon>
        <taxon>Actinopterygii</taxon>
        <taxon>Neopterygii</taxon>
        <taxon>Teleostei</taxon>
        <taxon>Anguilliformes</taxon>
        <taxon>Congridae</taxon>
        <taxon>Conger</taxon>
    </lineage>
</organism>
<dbReference type="EMBL" id="JAFJMO010000016">
    <property type="protein sequence ID" value="KAJ8253678.1"/>
    <property type="molecule type" value="Genomic_DNA"/>
</dbReference>
<evidence type="ECO:0000313" key="16">
    <source>
        <dbReference type="EMBL" id="KAJ8253678.1"/>
    </source>
</evidence>
<dbReference type="Pfam" id="PF09457">
    <property type="entry name" value="RBD-FIP"/>
    <property type="match status" value="1"/>
</dbReference>
<dbReference type="PROSITE" id="PS00018">
    <property type="entry name" value="EF_HAND_1"/>
    <property type="match status" value="1"/>
</dbReference>
<dbReference type="SMART" id="SM00054">
    <property type="entry name" value="EFh"/>
    <property type="match status" value="2"/>
</dbReference>
<evidence type="ECO:0000256" key="10">
    <source>
        <dbReference type="ARBA" id="ARBA00023136"/>
    </source>
</evidence>
<evidence type="ECO:0000256" key="9">
    <source>
        <dbReference type="ARBA" id="ARBA00023054"/>
    </source>
</evidence>
<dbReference type="AlphaFoldDB" id="A0A9Q1CZ90"/>
<keyword evidence="8" id="KW-0106">Calcium</keyword>
<dbReference type="GO" id="GO:0030496">
    <property type="term" value="C:midbody"/>
    <property type="evidence" value="ECO:0007669"/>
    <property type="project" value="UniProtKB-SubCell"/>
</dbReference>
<feature type="coiled-coil region" evidence="12">
    <location>
        <begin position="715"/>
        <end position="870"/>
    </location>
</feature>
<dbReference type="GO" id="GO:0032465">
    <property type="term" value="P:regulation of cytokinesis"/>
    <property type="evidence" value="ECO:0007669"/>
    <property type="project" value="TreeGrafter"/>
</dbReference>
<evidence type="ECO:0000256" key="12">
    <source>
        <dbReference type="SAM" id="Coils"/>
    </source>
</evidence>
<dbReference type="CDD" id="cd14686">
    <property type="entry name" value="bZIP"/>
    <property type="match status" value="1"/>
</dbReference>
<dbReference type="InterPro" id="IPR051977">
    <property type="entry name" value="Rab11-interacting_regulator"/>
</dbReference>
<evidence type="ECO:0000256" key="13">
    <source>
        <dbReference type="SAM" id="MobiDB-lite"/>
    </source>
</evidence>
<feature type="coiled-coil region" evidence="12">
    <location>
        <begin position="902"/>
        <end position="929"/>
    </location>
</feature>
<evidence type="ECO:0000256" key="1">
    <source>
        <dbReference type="ARBA" id="ARBA00004214"/>
    </source>
</evidence>
<dbReference type="Gene3D" id="1.10.238.10">
    <property type="entry name" value="EF-hand"/>
    <property type="match status" value="1"/>
</dbReference>
<evidence type="ECO:0000256" key="8">
    <source>
        <dbReference type="ARBA" id="ARBA00022837"/>
    </source>
</evidence>
<dbReference type="InterPro" id="IPR057316">
    <property type="entry name" value="Rab11-FIP3/4_dom"/>
</dbReference>
<dbReference type="GO" id="GO:0032154">
    <property type="term" value="C:cleavage furrow"/>
    <property type="evidence" value="ECO:0007669"/>
    <property type="project" value="UniProtKB-SubCell"/>
</dbReference>
<keyword evidence="7" id="KW-0967">Endosome</keyword>
<dbReference type="InterPro" id="IPR019018">
    <property type="entry name" value="Rab-bd_FIP-RBD"/>
</dbReference>
<dbReference type="PROSITE" id="PS51511">
    <property type="entry name" value="FIP_RBD"/>
    <property type="match status" value="1"/>
</dbReference>
<dbReference type="InterPro" id="IPR018247">
    <property type="entry name" value="EF_Hand_1_Ca_BS"/>
</dbReference>
<protein>
    <recommendedName>
        <fullName evidence="18">Rab11 family-interacting protein 3</fullName>
    </recommendedName>
</protein>
<dbReference type="GO" id="GO:0030139">
    <property type="term" value="C:endocytic vesicle"/>
    <property type="evidence" value="ECO:0007669"/>
    <property type="project" value="TreeGrafter"/>
</dbReference>
<evidence type="ECO:0000256" key="2">
    <source>
        <dbReference type="ARBA" id="ARBA00004626"/>
    </source>
</evidence>
<dbReference type="GO" id="GO:0055038">
    <property type="term" value="C:recycling endosome membrane"/>
    <property type="evidence" value="ECO:0007669"/>
    <property type="project" value="UniProtKB-SubCell"/>
</dbReference>
<dbReference type="PROSITE" id="PS50222">
    <property type="entry name" value="EF_HAND_2"/>
    <property type="match status" value="1"/>
</dbReference>
<proteinExistence type="predicted"/>
<evidence type="ECO:0000313" key="17">
    <source>
        <dbReference type="Proteomes" id="UP001152803"/>
    </source>
</evidence>
<dbReference type="GO" id="GO:0032456">
    <property type="term" value="P:endocytic recycling"/>
    <property type="evidence" value="ECO:0007669"/>
    <property type="project" value="TreeGrafter"/>
</dbReference>
<evidence type="ECO:0000256" key="11">
    <source>
        <dbReference type="ARBA" id="ARBA00023306"/>
    </source>
</evidence>
<reference evidence="16" key="1">
    <citation type="journal article" date="2023" name="Science">
        <title>Genome structures resolve the early diversification of teleost fishes.</title>
        <authorList>
            <person name="Parey E."/>
            <person name="Louis A."/>
            <person name="Montfort J."/>
            <person name="Bouchez O."/>
            <person name="Roques C."/>
            <person name="Iampietro C."/>
            <person name="Lluch J."/>
            <person name="Castinel A."/>
            <person name="Donnadieu C."/>
            <person name="Desvignes T."/>
            <person name="Floi Bucao C."/>
            <person name="Jouanno E."/>
            <person name="Wen M."/>
            <person name="Mejri S."/>
            <person name="Dirks R."/>
            <person name="Jansen H."/>
            <person name="Henkel C."/>
            <person name="Chen W.J."/>
            <person name="Zahm M."/>
            <person name="Cabau C."/>
            <person name="Klopp C."/>
            <person name="Thompson A.W."/>
            <person name="Robinson-Rechavi M."/>
            <person name="Braasch I."/>
            <person name="Lecointre G."/>
            <person name="Bobe J."/>
            <person name="Postlethwait J.H."/>
            <person name="Berthelot C."/>
            <person name="Roest Crollius H."/>
            <person name="Guiguen Y."/>
        </authorList>
    </citation>
    <scope>NUCLEOTIDE SEQUENCE</scope>
    <source>
        <strain evidence="16">Concon-B</strain>
    </source>
</reference>
<keyword evidence="17" id="KW-1185">Reference proteome</keyword>
<keyword evidence="9 12" id="KW-0175">Coiled coil</keyword>
<dbReference type="InterPro" id="IPR011992">
    <property type="entry name" value="EF-hand-dom_pair"/>
</dbReference>
<dbReference type="GO" id="GO:0005509">
    <property type="term" value="F:calcium ion binding"/>
    <property type="evidence" value="ECO:0007669"/>
    <property type="project" value="InterPro"/>
</dbReference>
<comment type="caution">
    <text evidence="16">The sequence shown here is derived from an EMBL/GenBank/DDBJ whole genome shotgun (WGS) entry which is preliminary data.</text>
</comment>
<feature type="region of interest" description="Disordered" evidence="13">
    <location>
        <begin position="213"/>
        <end position="285"/>
    </location>
</feature>
<keyword evidence="4" id="KW-0813">Transport</keyword>
<dbReference type="PANTHER" id="PTHR15726:SF6">
    <property type="entry name" value="RAB11 FAMILY-INTERACTING PROTEIN 3"/>
    <property type="match status" value="1"/>
</dbReference>
<sequence length="998" mass="110898">MEQVLVSSPTGRSEWELEQNPPLGFLLLDTNKGATLPQGDTGSRDPGLDFCKGEKELVSLSLDEILQENALCLDDLFRSSRYPWDKGAVCSVLQWETPSIPAQDFPRCTSESLSVCGSVEDLLDLSGSPCAQGPACPPDSSEDELSVGDQDFHHGTAAGLIHFLSGSEELMHFSDAQSPLQVLAGTPTSSREDLSLLEIKRLECTSTCSSIRPHGGEDVRFSPENPDPAGSGPGTNVSSLGPGEDPSTPPCPPALPPQVRKRPPDRDAPCQGDLDSGWGSDPDPLMEEGLLLDLHVSGPGLFPDQRFTAESVCDGETLHPRPPDETQCEAAFGPELHVRHSALHIDLEFPKDALCHEHHFSSQAYQDPGSKRTSEQTLAGLSLPGEGVCSALSVGGCESHREGDLFPLRAVFSALDQDRDGFVQIEEFLQFAKTYGAEQVKDLTRFLDPSGLGVISFEDFYRGIRAIGNGDPQLCDMGLPPREELPCCPEEYDDYAAFEQNEVTDSAYLGSESNYSEYETLADEEAGALARPELHEELETDSAIEAALNDPEEEGRRLSLGSELNSVSLGMGQGPGEVHFEDFGEGNEAELIQDAPLQPEVDSSPASLLLLQPCQHPRLLLSPSADPFPASFQSFLREELLDFFCSQCHKQISRLEDLSTRLNFLEMNSTSKRLSSRKVARHLLQAGPSDDLAHHTLDLADTDLTDKVMYLEKRVSELEQDSASSTEQHARLRQENLQLVHRANALEEELKEQEALAEEDLQFEVRRQKEALGKLERDRGMELENLQTSLQQLDEENNELRSCVSCLRVNIERLEEEKRKLQDENEAMADRLNEELEVQRKVSDKLSYERHKSQKEKECTQELIEDLRKQLELLQLFKLEVEVRTGRSASAGLQEYHTRTREAELEQEVRRLKQDNRGLKEQNDELNGQIITLSIQGAKNLFAASFSESLAAEINSVSRDELMEAIHKQEEINYRLQDYIDRIIVAIMESNPSILEVK</sequence>
<dbReference type="CDD" id="cd00051">
    <property type="entry name" value="EFh"/>
    <property type="match status" value="1"/>
</dbReference>
<keyword evidence="5" id="KW-0132">Cell division</keyword>
<dbReference type="InterPro" id="IPR037245">
    <property type="entry name" value="FIP-RBD_C_sf"/>
</dbReference>
<evidence type="ECO:0000256" key="3">
    <source>
        <dbReference type="ARBA" id="ARBA00004654"/>
    </source>
</evidence>
<evidence type="ECO:0000259" key="14">
    <source>
        <dbReference type="PROSITE" id="PS50222"/>
    </source>
</evidence>
<dbReference type="GO" id="GO:0051301">
    <property type="term" value="P:cell division"/>
    <property type="evidence" value="ECO:0007669"/>
    <property type="project" value="UniProtKB-KW"/>
</dbReference>
<dbReference type="SUPFAM" id="SSF47473">
    <property type="entry name" value="EF-hand"/>
    <property type="match status" value="1"/>
</dbReference>
<dbReference type="FunFam" id="1.20.5.2440:FF:000001">
    <property type="entry name" value="RAB11 family interacting protein 4"/>
    <property type="match status" value="1"/>
</dbReference>
<feature type="domain" description="FIP-RBD" evidence="15">
    <location>
        <begin position="936"/>
        <end position="998"/>
    </location>
</feature>
<dbReference type="Gene3D" id="1.20.5.2440">
    <property type="match status" value="1"/>
</dbReference>
<evidence type="ECO:0000256" key="4">
    <source>
        <dbReference type="ARBA" id="ARBA00022448"/>
    </source>
</evidence>
<accession>A0A9Q1CZ90</accession>
<evidence type="ECO:0000259" key="15">
    <source>
        <dbReference type="PROSITE" id="PS51511"/>
    </source>
</evidence>
<comment type="subcellular location">
    <subcellularLocation>
        <location evidence="2">Cleavage furrow</location>
    </subcellularLocation>
    <subcellularLocation>
        <location evidence="1">Midbody</location>
    </subcellularLocation>
    <subcellularLocation>
        <location evidence="3">Recycling endosome membrane</location>
        <topology evidence="3">Peripheral membrane protein</topology>
    </subcellularLocation>
</comment>
<feature type="compositionally biased region" description="Pro residues" evidence="13">
    <location>
        <begin position="247"/>
        <end position="256"/>
    </location>
</feature>
<evidence type="ECO:0000256" key="6">
    <source>
        <dbReference type="ARBA" id="ARBA00022723"/>
    </source>
</evidence>
<evidence type="ECO:0000256" key="5">
    <source>
        <dbReference type="ARBA" id="ARBA00022618"/>
    </source>
</evidence>
<evidence type="ECO:0000256" key="7">
    <source>
        <dbReference type="ARBA" id="ARBA00022753"/>
    </source>
</evidence>
<keyword evidence="11" id="KW-0131">Cell cycle</keyword>
<keyword evidence="6" id="KW-0479">Metal-binding</keyword>
<dbReference type="Pfam" id="PF25450">
    <property type="entry name" value="Rab11-FIP3"/>
    <property type="match status" value="1"/>
</dbReference>
<dbReference type="Proteomes" id="UP001152803">
    <property type="component" value="Unassembled WGS sequence"/>
</dbReference>
<dbReference type="OrthoDB" id="418358at2759"/>
<dbReference type="SUPFAM" id="SSF144270">
    <property type="entry name" value="Eferin C-derminal domain-like"/>
    <property type="match status" value="1"/>
</dbReference>
<name>A0A9Q1CZ90_CONCO</name>
<dbReference type="InterPro" id="IPR002048">
    <property type="entry name" value="EF_hand_dom"/>
</dbReference>
<dbReference type="PANTHER" id="PTHR15726">
    <property type="entry name" value="RAB11-FAMILY INTERACTING PROTEIN"/>
    <property type="match status" value="1"/>
</dbReference>
<evidence type="ECO:0008006" key="18">
    <source>
        <dbReference type="Google" id="ProtNLM"/>
    </source>
</evidence>